<evidence type="ECO:0000313" key="3">
    <source>
        <dbReference type="Proteomes" id="UP001381693"/>
    </source>
</evidence>
<accession>A0AAN8XEU6</accession>
<dbReference type="InterPro" id="IPR001304">
    <property type="entry name" value="C-type_lectin-like"/>
</dbReference>
<reference evidence="2 3" key="1">
    <citation type="submission" date="2023-11" db="EMBL/GenBank/DDBJ databases">
        <title>Halocaridina rubra genome assembly.</title>
        <authorList>
            <person name="Smith C."/>
        </authorList>
    </citation>
    <scope>NUCLEOTIDE SEQUENCE [LARGE SCALE GENOMIC DNA]</scope>
    <source>
        <strain evidence="2">EP-1</strain>
        <tissue evidence="2">Whole</tissue>
    </source>
</reference>
<dbReference type="InterPro" id="IPR016187">
    <property type="entry name" value="CTDL_fold"/>
</dbReference>
<evidence type="ECO:0000259" key="1">
    <source>
        <dbReference type="PROSITE" id="PS50041"/>
    </source>
</evidence>
<evidence type="ECO:0000313" key="2">
    <source>
        <dbReference type="EMBL" id="KAK7082876.1"/>
    </source>
</evidence>
<dbReference type="AlphaFoldDB" id="A0AAN8XEU6"/>
<feature type="domain" description="C-type lectin" evidence="1">
    <location>
        <begin position="57"/>
        <end position="180"/>
    </location>
</feature>
<name>A0AAN8XEU6_HALRR</name>
<dbReference type="SMART" id="SM00034">
    <property type="entry name" value="CLECT"/>
    <property type="match status" value="1"/>
</dbReference>
<dbReference type="EMBL" id="JAXCGZ010003864">
    <property type="protein sequence ID" value="KAK7082876.1"/>
    <property type="molecule type" value="Genomic_DNA"/>
</dbReference>
<dbReference type="Gene3D" id="3.10.100.10">
    <property type="entry name" value="Mannose-Binding Protein A, subunit A"/>
    <property type="match status" value="1"/>
</dbReference>
<dbReference type="Proteomes" id="UP001381693">
    <property type="component" value="Unassembled WGS sequence"/>
</dbReference>
<protein>
    <recommendedName>
        <fullName evidence="1">C-type lectin domain-containing protein</fullName>
    </recommendedName>
</protein>
<dbReference type="CDD" id="cd00037">
    <property type="entry name" value="CLECT"/>
    <property type="match status" value="1"/>
</dbReference>
<dbReference type="Pfam" id="PF00059">
    <property type="entry name" value="Lectin_C"/>
    <property type="match status" value="1"/>
</dbReference>
<keyword evidence="3" id="KW-1185">Reference proteome</keyword>
<comment type="caution">
    <text evidence="2">The sequence shown here is derived from an EMBL/GenBank/DDBJ whole genome shotgun (WGS) entry which is preliminary data.</text>
</comment>
<sequence length="182" mass="20928">MYSYITVGSLTVIRHFDQSYEGSDMNFESPVNASETFRSQSHQGYTRVDCPTPYMRIAGLCLRMGTRLQKLSWNDARAYCAAIDGDLSTLDFKLEMVMAYSKGEWPTLQLYSSRWLGARRTDDEAPFYWLDGEVMPDPKSSLWIYQDIPGFNCVALNRTQEYESKLINYNCSDTISSICQLH</sequence>
<proteinExistence type="predicted"/>
<dbReference type="PROSITE" id="PS50041">
    <property type="entry name" value="C_TYPE_LECTIN_2"/>
    <property type="match status" value="1"/>
</dbReference>
<dbReference type="SUPFAM" id="SSF56436">
    <property type="entry name" value="C-type lectin-like"/>
    <property type="match status" value="1"/>
</dbReference>
<organism evidence="2 3">
    <name type="scientific">Halocaridina rubra</name>
    <name type="common">Hawaiian red shrimp</name>
    <dbReference type="NCBI Taxonomy" id="373956"/>
    <lineage>
        <taxon>Eukaryota</taxon>
        <taxon>Metazoa</taxon>
        <taxon>Ecdysozoa</taxon>
        <taxon>Arthropoda</taxon>
        <taxon>Crustacea</taxon>
        <taxon>Multicrustacea</taxon>
        <taxon>Malacostraca</taxon>
        <taxon>Eumalacostraca</taxon>
        <taxon>Eucarida</taxon>
        <taxon>Decapoda</taxon>
        <taxon>Pleocyemata</taxon>
        <taxon>Caridea</taxon>
        <taxon>Atyoidea</taxon>
        <taxon>Atyidae</taxon>
        <taxon>Halocaridina</taxon>
    </lineage>
</organism>
<gene>
    <name evidence="2" type="ORF">SK128_010151</name>
</gene>
<dbReference type="InterPro" id="IPR016186">
    <property type="entry name" value="C-type_lectin-like/link_sf"/>
</dbReference>